<keyword evidence="4" id="KW-0963">Cytoplasm</keyword>
<dbReference type="AlphaFoldDB" id="A0A3M7QNB9"/>
<dbReference type="GO" id="GO:0005856">
    <property type="term" value="C:cytoskeleton"/>
    <property type="evidence" value="ECO:0007669"/>
    <property type="project" value="UniProtKB-SubCell"/>
</dbReference>
<evidence type="ECO:0000256" key="7">
    <source>
        <dbReference type="ARBA" id="ARBA00023203"/>
    </source>
</evidence>
<comment type="function">
    <text evidence="1">Actins are highly conserved proteins that are involved in various types of cell motility and are ubiquitously expressed in all eukaryotic cells.</text>
</comment>
<organism evidence="9 10">
    <name type="scientific">Brachionus plicatilis</name>
    <name type="common">Marine rotifer</name>
    <name type="synonym">Brachionus muelleri</name>
    <dbReference type="NCBI Taxonomy" id="10195"/>
    <lineage>
        <taxon>Eukaryota</taxon>
        <taxon>Metazoa</taxon>
        <taxon>Spiralia</taxon>
        <taxon>Gnathifera</taxon>
        <taxon>Rotifera</taxon>
        <taxon>Eurotatoria</taxon>
        <taxon>Monogononta</taxon>
        <taxon>Pseudotrocha</taxon>
        <taxon>Ploima</taxon>
        <taxon>Brachionidae</taxon>
        <taxon>Brachionus</taxon>
    </lineage>
</organism>
<dbReference type="InterPro" id="IPR043129">
    <property type="entry name" value="ATPase_NBD"/>
</dbReference>
<comment type="similarity">
    <text evidence="3">Belongs to the actin family. ARP3 subfamily.</text>
</comment>
<keyword evidence="10" id="KW-1185">Reference proteome</keyword>
<evidence type="ECO:0000313" key="9">
    <source>
        <dbReference type="EMBL" id="RNA12571.1"/>
    </source>
</evidence>
<evidence type="ECO:0000256" key="3">
    <source>
        <dbReference type="ARBA" id="ARBA00006681"/>
    </source>
</evidence>
<dbReference type="FunFam" id="3.30.420.40:FF:000029">
    <property type="entry name" value="Actin-related protein 3"/>
    <property type="match status" value="1"/>
</dbReference>
<proteinExistence type="inferred from homology"/>
<reference evidence="9 10" key="1">
    <citation type="journal article" date="2018" name="Sci. Rep.">
        <title>Genomic signatures of local adaptation to the degree of environmental predictability in rotifers.</title>
        <authorList>
            <person name="Franch-Gras L."/>
            <person name="Hahn C."/>
            <person name="Garcia-Roger E.M."/>
            <person name="Carmona M.J."/>
            <person name="Serra M."/>
            <person name="Gomez A."/>
        </authorList>
    </citation>
    <scope>NUCLEOTIDE SEQUENCE [LARGE SCALE GENOMIC DNA]</scope>
    <source>
        <strain evidence="9">HYR1</strain>
    </source>
</reference>
<dbReference type="SMART" id="SM00268">
    <property type="entry name" value="ACTIN"/>
    <property type="match status" value="1"/>
</dbReference>
<name>A0A3M7QNB9_BRAPC</name>
<dbReference type="PRINTS" id="PR00190">
    <property type="entry name" value="ACTIN"/>
</dbReference>
<dbReference type="GO" id="GO:0003779">
    <property type="term" value="F:actin binding"/>
    <property type="evidence" value="ECO:0007669"/>
    <property type="project" value="UniProtKB-KW"/>
</dbReference>
<dbReference type="InterPro" id="IPR020902">
    <property type="entry name" value="Actin/actin-like_CS"/>
</dbReference>
<dbReference type="CDD" id="cd10221">
    <property type="entry name" value="ASKHA_NBD_Arp3-like"/>
    <property type="match status" value="1"/>
</dbReference>
<dbReference type="SUPFAM" id="SSF53067">
    <property type="entry name" value="Actin-like ATPase domain"/>
    <property type="match status" value="2"/>
</dbReference>
<sequence>MANLTRMPAVVIDNGTGYTKMGYAINSQPQFIIPSAIAVKEGVGVRTARGLDDLDFFIGDEAMNATGYSVKYPIRHGLVNDWDLMEKYWEQCIFKYLKCEPEDHYFLLTEPPLNTPENREYTAEIMFESFNVPGLYIAVQAVLALVASWTSRSAGDQSLTGVVIDSGDGVTHVIPIADGYVIGSCIKHIPISGRDITYFIQGLLKDREVGIPPEQSLETAKAIKEQYCYVCQDIVKEFNKYETNPNKWIKKYQSLNNITKQPFAVDVGYERFLGPEIFFHPEFSNPDYTESLSHIVDNVIQNCPIDTRRALYKNIVLSGGSTMFKDFDKRLKMEIKRSVDDRLNLNANSRVKPQPIDVQVISHHMQRYAVWFGGSLMATTSEFYEKSHTKAEYYEYGPSICRHNPVFGKMS</sequence>
<evidence type="ECO:0000256" key="4">
    <source>
        <dbReference type="ARBA" id="ARBA00022490"/>
    </source>
</evidence>
<dbReference type="GO" id="GO:0005524">
    <property type="term" value="F:ATP binding"/>
    <property type="evidence" value="ECO:0007669"/>
    <property type="project" value="UniProtKB-KW"/>
</dbReference>
<comment type="subcellular location">
    <subcellularLocation>
        <location evidence="2">Cytoplasm</location>
        <location evidence="2">Cytoskeleton</location>
    </subcellularLocation>
</comment>
<accession>A0A3M7QNB9</accession>
<evidence type="ECO:0000256" key="1">
    <source>
        <dbReference type="ARBA" id="ARBA00003520"/>
    </source>
</evidence>
<keyword evidence="7" id="KW-0009">Actin-binding</keyword>
<gene>
    <name evidence="9" type="ORF">BpHYR1_009055</name>
</gene>
<dbReference type="Gene3D" id="3.30.420.40">
    <property type="match status" value="2"/>
</dbReference>
<dbReference type="STRING" id="10195.A0A3M7QNB9"/>
<dbReference type="PANTHER" id="PTHR11937">
    <property type="entry name" value="ACTIN"/>
    <property type="match status" value="1"/>
</dbReference>
<keyword evidence="6" id="KW-0067">ATP-binding</keyword>
<dbReference type="FunFam" id="3.90.640.10:FF:000006">
    <property type="entry name" value="Actin-related protein 3 (ARP3)"/>
    <property type="match status" value="1"/>
</dbReference>
<evidence type="ECO:0000313" key="10">
    <source>
        <dbReference type="Proteomes" id="UP000276133"/>
    </source>
</evidence>
<keyword evidence="8" id="KW-0206">Cytoskeleton</keyword>
<evidence type="ECO:0000256" key="6">
    <source>
        <dbReference type="ARBA" id="ARBA00022840"/>
    </source>
</evidence>
<dbReference type="Proteomes" id="UP000276133">
    <property type="component" value="Unassembled WGS sequence"/>
</dbReference>
<dbReference type="EMBL" id="REGN01005653">
    <property type="protein sequence ID" value="RNA12571.1"/>
    <property type="molecule type" value="Genomic_DNA"/>
</dbReference>
<protein>
    <submittedName>
        <fullName evidence="9">Actin-related 3</fullName>
    </submittedName>
</protein>
<dbReference type="InterPro" id="IPR004000">
    <property type="entry name" value="Actin"/>
</dbReference>
<keyword evidence="5" id="KW-0547">Nucleotide-binding</keyword>
<evidence type="ECO:0000256" key="2">
    <source>
        <dbReference type="ARBA" id="ARBA00004245"/>
    </source>
</evidence>
<evidence type="ECO:0000256" key="8">
    <source>
        <dbReference type="ARBA" id="ARBA00023212"/>
    </source>
</evidence>
<dbReference type="Pfam" id="PF00022">
    <property type="entry name" value="Actin"/>
    <property type="match status" value="1"/>
</dbReference>
<dbReference type="PROSITE" id="PS01132">
    <property type="entry name" value="ACTINS_ACT_LIKE"/>
    <property type="match status" value="1"/>
</dbReference>
<dbReference type="OrthoDB" id="421448at2759"/>
<evidence type="ECO:0000256" key="5">
    <source>
        <dbReference type="ARBA" id="ARBA00022741"/>
    </source>
</evidence>
<dbReference type="Gene3D" id="3.90.640.10">
    <property type="entry name" value="Actin, Chain A, domain 4"/>
    <property type="match status" value="1"/>
</dbReference>
<comment type="caution">
    <text evidence="9">The sequence shown here is derived from an EMBL/GenBank/DDBJ whole genome shotgun (WGS) entry which is preliminary data.</text>
</comment>